<reference evidence="1" key="1">
    <citation type="submission" date="2022-06" db="EMBL/GenBank/DDBJ databases">
        <title>Phylogenomic reconstructions and comparative analyses of Kickxellomycotina fungi.</title>
        <authorList>
            <person name="Reynolds N.K."/>
            <person name="Stajich J.E."/>
            <person name="Barry K."/>
            <person name="Grigoriev I.V."/>
            <person name="Crous P."/>
            <person name="Smith M.E."/>
        </authorList>
    </citation>
    <scope>NUCLEOTIDE SEQUENCE</scope>
    <source>
        <strain evidence="1">RSA 2271</strain>
    </source>
</reference>
<evidence type="ECO:0000313" key="1">
    <source>
        <dbReference type="EMBL" id="KAJ1674979.1"/>
    </source>
</evidence>
<dbReference type="Proteomes" id="UP001145114">
    <property type="component" value="Unassembled WGS sequence"/>
</dbReference>
<comment type="caution">
    <text evidence="1">The sequence shown here is derived from an EMBL/GenBank/DDBJ whole genome shotgun (WGS) entry which is preliminary data.</text>
</comment>
<name>A0ACC1HM33_9FUNG</name>
<gene>
    <name evidence="1" type="ORF">EV182_002176</name>
</gene>
<dbReference type="EMBL" id="JAMZIH010005561">
    <property type="protein sequence ID" value="KAJ1674979.1"/>
    <property type="molecule type" value="Genomic_DNA"/>
</dbReference>
<protein>
    <submittedName>
        <fullName evidence="1">Uncharacterized protein</fullName>
    </submittedName>
</protein>
<accession>A0ACC1HM33</accession>
<keyword evidence="2" id="KW-1185">Reference proteome</keyword>
<evidence type="ECO:0000313" key="2">
    <source>
        <dbReference type="Proteomes" id="UP001145114"/>
    </source>
</evidence>
<organism evidence="1 2">
    <name type="scientific">Spiromyces aspiralis</name>
    <dbReference type="NCBI Taxonomy" id="68401"/>
    <lineage>
        <taxon>Eukaryota</taxon>
        <taxon>Fungi</taxon>
        <taxon>Fungi incertae sedis</taxon>
        <taxon>Zoopagomycota</taxon>
        <taxon>Kickxellomycotina</taxon>
        <taxon>Kickxellomycetes</taxon>
        <taxon>Kickxellales</taxon>
        <taxon>Kickxellaceae</taxon>
        <taxon>Spiromyces</taxon>
    </lineage>
</organism>
<proteinExistence type="predicted"/>
<sequence>FMTRARNLISKGKGRQDSDVFTASAVPLRASTTSNLVIYGKLSWGSMPLVLGKYKIKPCMPAARQKSGEFSGGTISRGSLQRTTNTIKSAPSTHRSASSLSSLREFTTPKSEPKLPIFPLSSPVNPGGSVSAQSSRRGSKASSHSKPDDNTSASMTSLHKKATSGTPPIISMSHPQLFPFAKSSKSQHLEAASKSVERGAMSATSKRVSMARSKSVQTQGFPDIILAGLTITSSIAGKNKKSAAGSRKKPALDGKDEGGARRGISMRNRTQKGSSSAARPPSPAHSADIESHGNAAAKHQNKRSILSSPSLSPRSRHSVAEVLGYDQSINQLESSPVLVEACSPESIMEERDDNRTRDLTIKRENWWGQPSLMDDIKGELNKSSDELEEMQPSDSVAVHPSFGSSAAGHDMANTPSLTLSLDLQLMLKSIEMDPELTALPASETTAAAPKKQLPSTDIEI</sequence>
<feature type="non-terminal residue" evidence="1">
    <location>
        <position position="1"/>
    </location>
</feature>